<dbReference type="Proteomes" id="UP001420932">
    <property type="component" value="Unassembled WGS sequence"/>
</dbReference>
<dbReference type="AlphaFoldDB" id="A0AAP0JI64"/>
<feature type="region of interest" description="Disordered" evidence="1">
    <location>
        <begin position="37"/>
        <end position="59"/>
    </location>
</feature>
<evidence type="ECO:0000313" key="2">
    <source>
        <dbReference type="EMBL" id="KAK9134548.1"/>
    </source>
</evidence>
<gene>
    <name evidence="2" type="ORF">Syun_013878</name>
</gene>
<organism evidence="2 3">
    <name type="scientific">Stephania yunnanensis</name>
    <dbReference type="NCBI Taxonomy" id="152371"/>
    <lineage>
        <taxon>Eukaryota</taxon>
        <taxon>Viridiplantae</taxon>
        <taxon>Streptophyta</taxon>
        <taxon>Embryophyta</taxon>
        <taxon>Tracheophyta</taxon>
        <taxon>Spermatophyta</taxon>
        <taxon>Magnoliopsida</taxon>
        <taxon>Ranunculales</taxon>
        <taxon>Menispermaceae</taxon>
        <taxon>Menispermoideae</taxon>
        <taxon>Cissampelideae</taxon>
        <taxon>Stephania</taxon>
    </lineage>
</organism>
<reference evidence="2 3" key="1">
    <citation type="submission" date="2024-01" db="EMBL/GenBank/DDBJ databases">
        <title>Genome assemblies of Stephania.</title>
        <authorList>
            <person name="Yang L."/>
        </authorList>
    </citation>
    <scope>NUCLEOTIDE SEQUENCE [LARGE SCALE GENOMIC DNA]</scope>
    <source>
        <strain evidence="2">YNDBR</strain>
        <tissue evidence="2">Leaf</tissue>
    </source>
</reference>
<protein>
    <submittedName>
        <fullName evidence="2">Uncharacterized protein</fullName>
    </submittedName>
</protein>
<sequence>MLQRIAVAAGPQPPSPIDPNALTSHHRLLRACTNLSSRLPSSSCLSPRLLSSPTTTTTP</sequence>
<dbReference type="EMBL" id="JBBNAF010000006">
    <property type="protein sequence ID" value="KAK9134548.1"/>
    <property type="molecule type" value="Genomic_DNA"/>
</dbReference>
<keyword evidence="3" id="KW-1185">Reference proteome</keyword>
<comment type="caution">
    <text evidence="2">The sequence shown here is derived from an EMBL/GenBank/DDBJ whole genome shotgun (WGS) entry which is preliminary data.</text>
</comment>
<proteinExistence type="predicted"/>
<name>A0AAP0JI64_9MAGN</name>
<accession>A0AAP0JI64</accession>
<evidence type="ECO:0000313" key="3">
    <source>
        <dbReference type="Proteomes" id="UP001420932"/>
    </source>
</evidence>
<evidence type="ECO:0000256" key="1">
    <source>
        <dbReference type="SAM" id="MobiDB-lite"/>
    </source>
</evidence>